<dbReference type="PANTHER" id="PTHR10537:SF3">
    <property type="entry name" value="DNA PRIMASE LARGE SUBUNIT"/>
    <property type="match status" value="1"/>
</dbReference>
<evidence type="ECO:0000256" key="5">
    <source>
        <dbReference type="ARBA" id="ARBA00022705"/>
    </source>
</evidence>
<dbReference type="GO" id="GO:0005658">
    <property type="term" value="C:alpha DNA polymerase:primase complex"/>
    <property type="evidence" value="ECO:0007669"/>
    <property type="project" value="UniProtKB-ARBA"/>
</dbReference>
<comment type="cofactor">
    <cofactor evidence="10">
        <name>[4Fe-4S] cluster</name>
        <dbReference type="ChEBI" id="CHEBI:49883"/>
    </cofactor>
    <text evidence="10">Binds 1 [4Fe-4S] cluster.</text>
</comment>
<dbReference type="GO" id="GO:0003677">
    <property type="term" value="F:DNA binding"/>
    <property type="evidence" value="ECO:0007669"/>
    <property type="project" value="UniProtKB-UniRule"/>
</dbReference>
<dbReference type="FunFam" id="1.20.930.80:FF:000001">
    <property type="entry name" value="DNA primase large subunit"/>
    <property type="match status" value="1"/>
</dbReference>
<dbReference type="PANTHER" id="PTHR10537">
    <property type="entry name" value="DNA PRIMASE LARGE SUBUNIT"/>
    <property type="match status" value="1"/>
</dbReference>
<name>A0AAN9B7U9_9CAEN</name>
<evidence type="ECO:0000256" key="4">
    <source>
        <dbReference type="ARBA" id="ARBA00022515"/>
    </source>
</evidence>
<keyword evidence="9 10" id="KW-0238">DNA-binding</keyword>
<evidence type="ECO:0000256" key="11">
    <source>
        <dbReference type="PIRSR" id="PIRSR009449-1"/>
    </source>
</evidence>
<comment type="similarity">
    <text evidence="1 10">Belongs to the eukaryotic-type primase large subunit family.</text>
</comment>
<dbReference type="InterPro" id="IPR016558">
    <property type="entry name" value="DNA_primase_lsu_euk"/>
</dbReference>
<evidence type="ECO:0000256" key="1">
    <source>
        <dbReference type="ARBA" id="ARBA00010564"/>
    </source>
</evidence>
<feature type="binding site" evidence="11">
    <location>
        <position position="394"/>
    </location>
    <ligand>
        <name>[4Fe-4S] cluster</name>
        <dbReference type="ChEBI" id="CHEBI:49883"/>
    </ligand>
</feature>
<sequence length="558" mass="64075">MEFKKSATPRSARKRVRGHIKVDTPEIYSHCLQLYRLPPTDTISLEEFEELAVERLKVLKAVETAGVRYTKGSDNYIKLLEKEIRETKLKQAIFEKSTLDEPIKQQNRWKDHVSHFILRLAYCRSEELRRWFIQQEVELFRFRFQQESPDSRAQFMVCNELNYQLIDKDEHYQLREKLDAASGKADTYSKGIQHYKVHFTEALDLVRGRRVYLHRGFAYVPQDDLVSILLTVYRIHLSHSLAVTARALPHLEEDGRLLPMLCTLSRRYVGQDYGAKKPVGEITADMIDMLSKKSFPLCMQQLHSAMRTHHHLRHGGRQQYSLFLKGIGLSLEEAIKFWRSEFTKIIDGDQFDKKYLYNIRHNYGKEGKKTDYTPYSCMKIITTNTPATGDYHGCPFKHSDQDVLRQKLTASGLRKEDADQVLQYSKGGHYQVACAKMFEVIHGSLTGGDEEAEVSFHHPNQYFEESYKRLHKNTAEKPSSTPQTPRGVKNVPAASSQGTPRSAASQPLSQGTPTLSAQNQSNISTSQLSGVEEMDDDFDNDDTALQEIDEATLLEAQS</sequence>
<dbReference type="InterPro" id="IPR007238">
    <property type="entry name" value="DNA_primase_lsu_euk/arc"/>
</dbReference>
<keyword evidence="4 10" id="KW-0639">Primosome</keyword>
<dbReference type="Proteomes" id="UP001374579">
    <property type="component" value="Unassembled WGS sequence"/>
</dbReference>
<comment type="caution">
    <text evidence="14">The sequence shown here is derived from an EMBL/GenBank/DDBJ whole genome shotgun (WGS) entry which is preliminary data.</text>
</comment>
<feature type="binding site" evidence="11">
    <location>
        <position position="377"/>
    </location>
    <ligand>
        <name>[4Fe-4S] cluster</name>
        <dbReference type="ChEBI" id="CHEBI:49883"/>
    </ligand>
</feature>
<dbReference type="Gene3D" id="1.20.930.80">
    <property type="match status" value="1"/>
</dbReference>
<feature type="binding site" evidence="11">
    <location>
        <position position="434"/>
    </location>
    <ligand>
        <name>[4Fe-4S] cluster</name>
        <dbReference type="ChEBI" id="CHEBI:49883"/>
    </ligand>
</feature>
<evidence type="ECO:0000256" key="2">
    <source>
        <dbReference type="ARBA" id="ARBA00019038"/>
    </source>
</evidence>
<evidence type="ECO:0000256" key="6">
    <source>
        <dbReference type="ARBA" id="ARBA00022723"/>
    </source>
</evidence>
<evidence type="ECO:0000256" key="10">
    <source>
        <dbReference type="PIRNR" id="PIRNR009449"/>
    </source>
</evidence>
<reference evidence="14 15" key="1">
    <citation type="submission" date="2024-02" db="EMBL/GenBank/DDBJ databases">
        <title>Chromosome-scale genome assembly of the rough periwinkle Littorina saxatilis.</title>
        <authorList>
            <person name="De Jode A."/>
            <person name="Faria R."/>
            <person name="Formenti G."/>
            <person name="Sims Y."/>
            <person name="Smith T.P."/>
            <person name="Tracey A."/>
            <person name="Wood J.M.D."/>
            <person name="Zagrodzka Z.B."/>
            <person name="Johannesson K."/>
            <person name="Butlin R.K."/>
            <person name="Leder E.H."/>
        </authorList>
    </citation>
    <scope>NUCLEOTIDE SEQUENCE [LARGE SCALE GENOMIC DNA]</scope>
    <source>
        <strain evidence="14">Snail1</strain>
        <tissue evidence="14">Muscle</tissue>
    </source>
</reference>
<evidence type="ECO:0000256" key="12">
    <source>
        <dbReference type="SAM" id="MobiDB-lite"/>
    </source>
</evidence>
<keyword evidence="3 10" id="KW-0004">4Fe-4S</keyword>
<keyword evidence="15" id="KW-1185">Reference proteome</keyword>
<dbReference type="GO" id="GO:0051539">
    <property type="term" value="F:4 iron, 4 sulfur cluster binding"/>
    <property type="evidence" value="ECO:0007669"/>
    <property type="project" value="UniProtKB-UniRule"/>
</dbReference>
<gene>
    <name evidence="14" type="ORF">V1264_023797</name>
</gene>
<evidence type="ECO:0000259" key="13">
    <source>
        <dbReference type="Pfam" id="PF04104"/>
    </source>
</evidence>
<dbReference type="AlphaFoldDB" id="A0AAN9B7U9"/>
<feature type="binding site" evidence="11">
    <location>
        <position position="298"/>
    </location>
    <ligand>
        <name>[4Fe-4S] cluster</name>
        <dbReference type="ChEBI" id="CHEBI:49883"/>
    </ligand>
</feature>
<dbReference type="Pfam" id="PF26466">
    <property type="entry name" value="DNA_primase_lrg_N"/>
    <property type="match status" value="1"/>
</dbReference>
<keyword evidence="6 10" id="KW-0479">Metal-binding</keyword>
<protein>
    <recommendedName>
        <fullName evidence="2 10">DNA primase large subunit</fullName>
    </recommendedName>
</protein>
<feature type="domain" description="DNA primase large subunit C-terminal" evidence="13">
    <location>
        <begin position="290"/>
        <end position="463"/>
    </location>
</feature>
<comment type="function">
    <text evidence="10">DNA primase is the polymerase that synthesizes small RNA primers for the Okazaki fragments made during discontinuous DNA replication.</text>
</comment>
<keyword evidence="5 10" id="KW-0235">DNA replication</keyword>
<evidence type="ECO:0000313" key="15">
    <source>
        <dbReference type="Proteomes" id="UP001374579"/>
    </source>
</evidence>
<dbReference type="CDD" id="cd07322">
    <property type="entry name" value="PriL_PriS_Eukaryotic"/>
    <property type="match status" value="1"/>
</dbReference>
<keyword evidence="7 10" id="KW-0408">Iron</keyword>
<feature type="region of interest" description="Disordered" evidence="12">
    <location>
        <begin position="472"/>
        <end position="543"/>
    </location>
</feature>
<organism evidence="14 15">
    <name type="scientific">Littorina saxatilis</name>
    <dbReference type="NCBI Taxonomy" id="31220"/>
    <lineage>
        <taxon>Eukaryota</taxon>
        <taxon>Metazoa</taxon>
        <taxon>Spiralia</taxon>
        <taxon>Lophotrochozoa</taxon>
        <taxon>Mollusca</taxon>
        <taxon>Gastropoda</taxon>
        <taxon>Caenogastropoda</taxon>
        <taxon>Littorinimorpha</taxon>
        <taxon>Littorinoidea</taxon>
        <taxon>Littorinidae</taxon>
        <taxon>Littorina</taxon>
    </lineage>
</organism>
<dbReference type="EMBL" id="JBAMIC010000011">
    <property type="protein sequence ID" value="KAK7100935.1"/>
    <property type="molecule type" value="Genomic_DNA"/>
</dbReference>
<accession>A0AAN9B7U9</accession>
<dbReference type="GO" id="GO:0006269">
    <property type="term" value="P:DNA replication, synthesis of primer"/>
    <property type="evidence" value="ECO:0007669"/>
    <property type="project" value="UniProtKB-KW"/>
</dbReference>
<feature type="compositionally biased region" description="Polar residues" evidence="12">
    <location>
        <begin position="493"/>
        <end position="529"/>
    </location>
</feature>
<evidence type="ECO:0000256" key="7">
    <source>
        <dbReference type="ARBA" id="ARBA00023004"/>
    </source>
</evidence>
<evidence type="ECO:0000256" key="3">
    <source>
        <dbReference type="ARBA" id="ARBA00022485"/>
    </source>
</evidence>
<dbReference type="InterPro" id="IPR058560">
    <property type="entry name" value="DNA_primase_C"/>
</dbReference>
<evidence type="ECO:0000256" key="8">
    <source>
        <dbReference type="ARBA" id="ARBA00023014"/>
    </source>
</evidence>
<dbReference type="SUPFAM" id="SSF140914">
    <property type="entry name" value="PriB N-terminal domain-like"/>
    <property type="match status" value="1"/>
</dbReference>
<evidence type="ECO:0000256" key="9">
    <source>
        <dbReference type="ARBA" id="ARBA00023125"/>
    </source>
</evidence>
<dbReference type="GO" id="GO:0046872">
    <property type="term" value="F:metal ion binding"/>
    <property type="evidence" value="ECO:0007669"/>
    <property type="project" value="UniProtKB-UniRule"/>
</dbReference>
<feature type="compositionally biased region" description="Acidic residues" evidence="12">
    <location>
        <begin position="532"/>
        <end position="543"/>
    </location>
</feature>
<keyword evidence="8 10" id="KW-0411">Iron-sulfur</keyword>
<dbReference type="PIRSF" id="PIRSF009449">
    <property type="entry name" value="DNA_primase_large_subunit"/>
    <property type="match status" value="1"/>
</dbReference>
<evidence type="ECO:0000313" key="14">
    <source>
        <dbReference type="EMBL" id="KAK7100935.1"/>
    </source>
</evidence>
<dbReference type="Pfam" id="PF04104">
    <property type="entry name" value="DNA_primase_lrg"/>
    <property type="match status" value="1"/>
</dbReference>
<proteinExistence type="inferred from homology"/>
<dbReference type="GO" id="GO:0006270">
    <property type="term" value="P:DNA replication initiation"/>
    <property type="evidence" value="ECO:0007669"/>
    <property type="project" value="TreeGrafter"/>
</dbReference>